<dbReference type="InParanoid" id="K4CSY5"/>
<keyword evidence="3" id="KW-1185">Reference proteome</keyword>
<dbReference type="EnsemblPlants" id="Solyc09g047860.1.1">
    <property type="protein sequence ID" value="Solyc09g047860.1.1"/>
    <property type="gene ID" value="Solyc09g047860.1"/>
</dbReference>
<dbReference type="Pfam" id="PF05699">
    <property type="entry name" value="Dimer_Tnp_hAT"/>
    <property type="match status" value="1"/>
</dbReference>
<dbReference type="SUPFAM" id="SSF53098">
    <property type="entry name" value="Ribonuclease H-like"/>
    <property type="match status" value="1"/>
</dbReference>
<dbReference type="GO" id="GO:0046983">
    <property type="term" value="F:protein dimerization activity"/>
    <property type="evidence" value="ECO:0007669"/>
    <property type="project" value="InterPro"/>
</dbReference>
<dbReference type="STRING" id="4081.K4CSY5"/>
<evidence type="ECO:0000313" key="3">
    <source>
        <dbReference type="Proteomes" id="UP000004994"/>
    </source>
</evidence>
<reference evidence="2" key="1">
    <citation type="journal article" date="2012" name="Nature">
        <title>The tomato genome sequence provides insights into fleshy fruit evolution.</title>
        <authorList>
            <consortium name="Tomato Genome Consortium"/>
        </authorList>
    </citation>
    <scope>NUCLEOTIDE SEQUENCE [LARGE SCALE GENOMIC DNA]</scope>
    <source>
        <strain evidence="2">cv. Heinz 1706</strain>
    </source>
</reference>
<sequence length="352" mass="40095">MTSSSQKKKDFMRPTKSVGIDFDDKPLWNHVKVISMAPNGGGNRTWSCNYCNKIVTGSYNRVKAHFLRLSGHGVQICKENSGDIYALLKMEHEQAERKRTNVQVDARKKDDYISLPEGTDLIQQKKRKSSSSGAIGKSFGIYERNTADKLAARMFYASGENGIRKLAPNEDSEISLNRVKCFQRYFKNSNEMKQASLEYGSFCSGNGYFSEPHVIDAMMYEDSLSWWANHGVSAPLLQQLAYKLLTQPASSSCCERNWSTYSLIHNIKRNKLATSRAEDLVFVHYNLRLLSRKKEKYVNGPSGDRFDIDETTNDLTELSIDDPQIEGVIFEEEFEDLEEVEEDVEEIANLIK</sequence>
<organism evidence="2">
    <name type="scientific">Solanum lycopersicum</name>
    <name type="common">Tomato</name>
    <name type="synonym">Lycopersicon esculentum</name>
    <dbReference type="NCBI Taxonomy" id="4081"/>
    <lineage>
        <taxon>Eukaryota</taxon>
        <taxon>Viridiplantae</taxon>
        <taxon>Streptophyta</taxon>
        <taxon>Embryophyta</taxon>
        <taxon>Tracheophyta</taxon>
        <taxon>Spermatophyta</taxon>
        <taxon>Magnoliopsida</taxon>
        <taxon>eudicotyledons</taxon>
        <taxon>Gunneridae</taxon>
        <taxon>Pentapetalae</taxon>
        <taxon>asterids</taxon>
        <taxon>lamiids</taxon>
        <taxon>Solanales</taxon>
        <taxon>Solanaceae</taxon>
        <taxon>Solanoideae</taxon>
        <taxon>Solaneae</taxon>
        <taxon>Solanum</taxon>
        <taxon>Solanum subgen. Lycopersicon</taxon>
    </lineage>
</organism>
<dbReference type="eggNOG" id="ENOG502SRW2">
    <property type="taxonomic scope" value="Eukaryota"/>
</dbReference>
<dbReference type="PANTHER" id="PTHR32166:SF81">
    <property type="entry name" value="OS06G0658400 PROTEIN"/>
    <property type="match status" value="1"/>
</dbReference>
<dbReference type="InterPro" id="IPR012337">
    <property type="entry name" value="RNaseH-like_sf"/>
</dbReference>
<feature type="domain" description="HAT C-terminal dimerisation" evidence="1">
    <location>
        <begin position="208"/>
        <end position="287"/>
    </location>
</feature>
<dbReference type="HOGENOM" id="CLU_788468_0_0_1"/>
<dbReference type="AlphaFoldDB" id="K4CSY5"/>
<evidence type="ECO:0000313" key="2">
    <source>
        <dbReference type="EnsemblPlants" id="Solyc09g047860.1.1"/>
    </source>
</evidence>
<accession>K4CSY5</accession>
<name>K4CSY5_SOLLC</name>
<evidence type="ECO:0000259" key="1">
    <source>
        <dbReference type="Pfam" id="PF05699"/>
    </source>
</evidence>
<dbReference type="PaxDb" id="4081-Solyc09g047860.1.1"/>
<reference evidence="2" key="2">
    <citation type="submission" date="2013-04" db="UniProtKB">
        <authorList>
            <consortium name="EnsemblPlants"/>
        </authorList>
    </citation>
    <scope>IDENTIFICATION</scope>
    <source>
        <strain evidence="2">cv. Heinz 1706</strain>
    </source>
</reference>
<dbReference type="Proteomes" id="UP000004994">
    <property type="component" value="Chromosome 9"/>
</dbReference>
<dbReference type="Gramene" id="Solyc09g047860.1.1">
    <property type="protein sequence ID" value="Solyc09g047860.1.1"/>
    <property type="gene ID" value="Solyc09g047860.1"/>
</dbReference>
<protein>
    <recommendedName>
        <fullName evidence="1">HAT C-terminal dimerisation domain-containing protein</fullName>
    </recommendedName>
</protein>
<dbReference type="PANTHER" id="PTHR32166">
    <property type="entry name" value="OSJNBA0013A04.12 PROTEIN"/>
    <property type="match status" value="1"/>
</dbReference>
<dbReference type="InterPro" id="IPR008906">
    <property type="entry name" value="HATC_C_dom"/>
</dbReference>
<proteinExistence type="predicted"/>